<protein>
    <submittedName>
        <fullName evidence="6">FMN reductase</fullName>
    </submittedName>
</protein>
<feature type="region of interest" description="Disordered" evidence="4">
    <location>
        <begin position="189"/>
        <end position="219"/>
    </location>
</feature>
<dbReference type="InterPro" id="IPR029039">
    <property type="entry name" value="Flavoprotein-like_sf"/>
</dbReference>
<keyword evidence="1" id="KW-0285">Flavoprotein</keyword>
<evidence type="ECO:0000256" key="1">
    <source>
        <dbReference type="ARBA" id="ARBA00022630"/>
    </source>
</evidence>
<feature type="domain" description="NADPH-dependent FMN reductase-like" evidence="5">
    <location>
        <begin position="11"/>
        <end position="160"/>
    </location>
</feature>
<dbReference type="EMBL" id="BAABDO010000145">
    <property type="protein sequence ID" value="GAA4156635.1"/>
    <property type="molecule type" value="Genomic_DNA"/>
</dbReference>
<dbReference type="Pfam" id="PF03358">
    <property type="entry name" value="FMN_red"/>
    <property type="match status" value="1"/>
</dbReference>
<comment type="caution">
    <text evidence="6">The sequence shown here is derived from an EMBL/GenBank/DDBJ whole genome shotgun (WGS) entry which is preliminary data.</text>
</comment>
<dbReference type="PANTHER" id="PTHR43408:SF2">
    <property type="entry name" value="FMN REDUCTASE (NADPH)"/>
    <property type="match status" value="1"/>
</dbReference>
<organism evidence="6 7">
    <name type="scientific">Actinomadura keratinilytica</name>
    <dbReference type="NCBI Taxonomy" id="547461"/>
    <lineage>
        <taxon>Bacteria</taxon>
        <taxon>Bacillati</taxon>
        <taxon>Actinomycetota</taxon>
        <taxon>Actinomycetes</taxon>
        <taxon>Streptosporangiales</taxon>
        <taxon>Thermomonosporaceae</taxon>
        <taxon>Actinomadura</taxon>
    </lineage>
</organism>
<name>A0ABP7ZGC6_9ACTN</name>
<proteinExistence type="predicted"/>
<keyword evidence="2" id="KW-0288">FMN</keyword>
<dbReference type="Gene3D" id="3.40.50.360">
    <property type="match status" value="1"/>
</dbReference>
<evidence type="ECO:0000313" key="6">
    <source>
        <dbReference type="EMBL" id="GAA4156635.1"/>
    </source>
</evidence>
<evidence type="ECO:0000256" key="3">
    <source>
        <dbReference type="ARBA" id="ARBA00023002"/>
    </source>
</evidence>
<dbReference type="Proteomes" id="UP001500266">
    <property type="component" value="Unassembled WGS sequence"/>
</dbReference>
<dbReference type="SUPFAM" id="SSF52218">
    <property type="entry name" value="Flavoproteins"/>
    <property type="match status" value="1"/>
</dbReference>
<reference evidence="7" key="1">
    <citation type="journal article" date="2019" name="Int. J. Syst. Evol. Microbiol.">
        <title>The Global Catalogue of Microorganisms (GCM) 10K type strain sequencing project: providing services to taxonomists for standard genome sequencing and annotation.</title>
        <authorList>
            <consortium name="The Broad Institute Genomics Platform"/>
            <consortium name="The Broad Institute Genome Sequencing Center for Infectious Disease"/>
            <person name="Wu L."/>
            <person name="Ma J."/>
        </authorList>
    </citation>
    <scope>NUCLEOTIDE SEQUENCE [LARGE SCALE GENOMIC DNA]</scope>
    <source>
        <strain evidence="7">JCM 17316</strain>
    </source>
</reference>
<evidence type="ECO:0000259" key="5">
    <source>
        <dbReference type="Pfam" id="PF03358"/>
    </source>
</evidence>
<dbReference type="PANTHER" id="PTHR43408">
    <property type="entry name" value="FMN REDUCTASE (NADPH)"/>
    <property type="match status" value="1"/>
</dbReference>
<evidence type="ECO:0000256" key="4">
    <source>
        <dbReference type="SAM" id="MobiDB-lite"/>
    </source>
</evidence>
<keyword evidence="3" id="KW-0560">Oxidoreductase</keyword>
<evidence type="ECO:0000313" key="7">
    <source>
        <dbReference type="Proteomes" id="UP001500266"/>
    </source>
</evidence>
<gene>
    <name evidence="6" type="ORF">GCM10022416_57890</name>
</gene>
<keyword evidence="7" id="KW-1185">Reference proteome</keyword>
<evidence type="ECO:0000256" key="2">
    <source>
        <dbReference type="ARBA" id="ARBA00022643"/>
    </source>
</evidence>
<dbReference type="NCBIfam" id="TIGR04037">
    <property type="entry name" value="LLM_duo_CE1759"/>
    <property type="match status" value="1"/>
</dbReference>
<sequence>MTAQPAAGRTIAVVSAGLGQPSSTRLLADRLAAAATAALRDLGADTEVVTVELRDHARQMVDATLTGFTAGALRDAVETVTGADGLVAVTPVFNASFSGLFKMFFDLLERGSLEGVPVLIGATGGTARHSLVLEHAVRPMFAYMRAVAAPTAVYAASEDWGSAGAGGADGLTERVARAGGELASLVAARPPARDRRGAGDADPYEDPVPFERLLASGGQ</sequence>
<dbReference type="InterPro" id="IPR023932">
    <property type="entry name" value="CE1759_FMN_reduct"/>
</dbReference>
<dbReference type="InterPro" id="IPR051814">
    <property type="entry name" value="NAD(P)H-dep_FMN_reductase"/>
</dbReference>
<dbReference type="InterPro" id="IPR005025">
    <property type="entry name" value="FMN_Rdtase-like_dom"/>
</dbReference>
<accession>A0ABP7ZGC6</accession>
<dbReference type="RefSeq" id="WP_345024893.1">
    <property type="nucleotide sequence ID" value="NZ_BAABDO010000145.1"/>
</dbReference>